<dbReference type="CDD" id="cd00075">
    <property type="entry name" value="HATPase"/>
    <property type="match status" value="1"/>
</dbReference>
<dbReference type="SUPFAM" id="SSF103190">
    <property type="entry name" value="Sensory domain-like"/>
    <property type="match status" value="1"/>
</dbReference>
<dbReference type="InterPro" id="IPR005467">
    <property type="entry name" value="His_kinase_dom"/>
</dbReference>
<comment type="subcellular location">
    <subcellularLocation>
        <location evidence="2">Cell membrane</location>
        <topology evidence="2">Multi-pass membrane protein</topology>
    </subcellularLocation>
</comment>
<feature type="transmembrane region" description="Helical" evidence="14">
    <location>
        <begin position="18"/>
        <end position="37"/>
    </location>
</feature>
<evidence type="ECO:0000256" key="10">
    <source>
        <dbReference type="ARBA" id="ARBA00022840"/>
    </source>
</evidence>
<accession>A0A7W9AYJ0</accession>
<evidence type="ECO:0000256" key="4">
    <source>
        <dbReference type="ARBA" id="ARBA00022475"/>
    </source>
</evidence>
<name>A0A7W9AYJ0_9HYPH</name>
<dbReference type="AlphaFoldDB" id="A0A7W9AYJ0"/>
<evidence type="ECO:0000256" key="14">
    <source>
        <dbReference type="SAM" id="Phobius"/>
    </source>
</evidence>
<keyword evidence="10" id="KW-0067">ATP-binding</keyword>
<dbReference type="PROSITE" id="PS50109">
    <property type="entry name" value="HIS_KIN"/>
    <property type="match status" value="1"/>
</dbReference>
<evidence type="ECO:0000313" key="16">
    <source>
        <dbReference type="EMBL" id="MBB5702786.1"/>
    </source>
</evidence>
<dbReference type="InterPro" id="IPR003594">
    <property type="entry name" value="HATPase_dom"/>
</dbReference>
<feature type="coiled-coil region" evidence="13">
    <location>
        <begin position="334"/>
        <end position="372"/>
    </location>
</feature>
<comment type="catalytic activity">
    <reaction evidence="1">
        <text>ATP + protein L-histidine = ADP + protein N-phospho-L-histidine.</text>
        <dbReference type="EC" id="2.7.13.3"/>
    </reaction>
</comment>
<keyword evidence="13" id="KW-0175">Coiled coil</keyword>
<dbReference type="PANTHER" id="PTHR43065">
    <property type="entry name" value="SENSOR HISTIDINE KINASE"/>
    <property type="match status" value="1"/>
</dbReference>
<keyword evidence="11 14" id="KW-1133">Transmembrane helix</keyword>
<dbReference type="Gene3D" id="3.30.565.10">
    <property type="entry name" value="Histidine kinase-like ATPase, C-terminal domain"/>
    <property type="match status" value="1"/>
</dbReference>
<evidence type="ECO:0000256" key="6">
    <source>
        <dbReference type="ARBA" id="ARBA00022679"/>
    </source>
</evidence>
<comment type="caution">
    <text evidence="16">The sequence shown here is derived from an EMBL/GenBank/DDBJ whole genome shotgun (WGS) entry which is preliminary data.</text>
</comment>
<dbReference type="Proteomes" id="UP000555546">
    <property type="component" value="Unassembled WGS sequence"/>
</dbReference>
<protein>
    <recommendedName>
        <fullName evidence="3">histidine kinase</fullName>
        <ecNumber evidence="3">2.7.13.3</ecNumber>
    </recommendedName>
</protein>
<evidence type="ECO:0000256" key="2">
    <source>
        <dbReference type="ARBA" id="ARBA00004651"/>
    </source>
</evidence>
<dbReference type="GO" id="GO:0000155">
    <property type="term" value="F:phosphorelay sensor kinase activity"/>
    <property type="evidence" value="ECO:0007669"/>
    <property type="project" value="InterPro"/>
</dbReference>
<dbReference type="PIRSF" id="PIRSF036431">
    <property type="entry name" value="STHK_DctB"/>
    <property type="match status" value="1"/>
</dbReference>
<dbReference type="InterPro" id="IPR004358">
    <property type="entry name" value="Sig_transdc_His_kin-like_C"/>
</dbReference>
<keyword evidence="14" id="KW-0472">Membrane</keyword>
<dbReference type="RefSeq" id="WP_235992661.1">
    <property type="nucleotide sequence ID" value="NZ_JACIJG010000009.1"/>
</dbReference>
<reference evidence="16 17" key="1">
    <citation type="submission" date="2020-08" db="EMBL/GenBank/DDBJ databases">
        <title>Genomic Encyclopedia of Type Strains, Phase IV (KMG-IV): sequencing the most valuable type-strain genomes for metagenomic binning, comparative biology and taxonomic classification.</title>
        <authorList>
            <person name="Goeker M."/>
        </authorList>
    </citation>
    <scope>NUCLEOTIDE SEQUENCE [LARGE SCALE GENOMIC DNA]</scope>
    <source>
        <strain evidence="16 17">DSM 26944</strain>
    </source>
</reference>
<dbReference type="InterPro" id="IPR003661">
    <property type="entry name" value="HisK_dim/P_dom"/>
</dbReference>
<proteinExistence type="predicted"/>
<dbReference type="Pfam" id="PF00512">
    <property type="entry name" value="HisKA"/>
    <property type="match status" value="1"/>
</dbReference>
<dbReference type="SUPFAM" id="SSF55874">
    <property type="entry name" value="ATPase domain of HSP90 chaperone/DNA topoisomerase II/histidine kinase"/>
    <property type="match status" value="1"/>
</dbReference>
<dbReference type="Gene3D" id="1.10.287.130">
    <property type="match status" value="1"/>
</dbReference>
<dbReference type="SMART" id="SM00388">
    <property type="entry name" value="HisKA"/>
    <property type="match status" value="1"/>
</dbReference>
<feature type="domain" description="Histidine kinase" evidence="15">
    <location>
        <begin position="405"/>
        <end position="615"/>
    </location>
</feature>
<dbReference type="InterPro" id="IPR036097">
    <property type="entry name" value="HisK_dim/P_sf"/>
</dbReference>
<dbReference type="GO" id="GO:0005524">
    <property type="term" value="F:ATP binding"/>
    <property type="evidence" value="ECO:0007669"/>
    <property type="project" value="UniProtKB-KW"/>
</dbReference>
<dbReference type="Gene3D" id="3.30.450.20">
    <property type="entry name" value="PAS domain"/>
    <property type="match status" value="2"/>
</dbReference>
<evidence type="ECO:0000256" key="9">
    <source>
        <dbReference type="ARBA" id="ARBA00022777"/>
    </source>
</evidence>
<keyword evidence="7 14" id="KW-0812">Transmembrane</keyword>
<dbReference type="EC" id="2.7.13.3" evidence="3"/>
<keyword evidence="9 16" id="KW-0418">Kinase</keyword>
<dbReference type="GO" id="GO:0005886">
    <property type="term" value="C:plasma membrane"/>
    <property type="evidence" value="ECO:0007669"/>
    <property type="project" value="UniProtKB-SubCell"/>
</dbReference>
<evidence type="ECO:0000313" key="17">
    <source>
        <dbReference type="Proteomes" id="UP000555546"/>
    </source>
</evidence>
<keyword evidence="12" id="KW-0902">Two-component regulatory system</keyword>
<dbReference type="Gene3D" id="6.10.250.3020">
    <property type="match status" value="1"/>
</dbReference>
<evidence type="ECO:0000256" key="1">
    <source>
        <dbReference type="ARBA" id="ARBA00000085"/>
    </source>
</evidence>
<evidence type="ECO:0000256" key="8">
    <source>
        <dbReference type="ARBA" id="ARBA00022741"/>
    </source>
</evidence>
<evidence type="ECO:0000256" key="11">
    <source>
        <dbReference type="ARBA" id="ARBA00022989"/>
    </source>
</evidence>
<evidence type="ECO:0000256" key="12">
    <source>
        <dbReference type="ARBA" id="ARBA00023012"/>
    </source>
</evidence>
<sequence>MNTKAATTDNHDGSNRRAWIVFGLICAAIFALAFWIVGNAAQDRAVLALSEQARIDANLNSALLRAVLEKQRALPLVLSKDEALEAALQDKTPATIDPLNEKFETLAEGTQAAVIYLVDLRGIAIAASNWRGPVSFVGNDYTFRPYFHDALKNGSAEYFALGSVSFRPGLYISRRIDGPDGPLGVIVVKLEFNRLESDWNDAGRPTFVADERNIVLITSLPSWRFMTIGPMTPAQLQPIRDSLQFGDAPLQPLPLSVKSIDGDDVLSMAALLPGNTRQTDFLAIRSAVPSTPWQMYSLAPIRPQIPSAVREARLFAFIILAALAALAALLMRRRQKLAARIANARRIRAELEKNVEERTRDLSLARDRLQAEVSGHRRTEIMLQGVQQDLVHANRLAIMGQVAAGVAHEINQPVATIRAYADNARTFIERNRIADATENLNEIAALTERIGTITGDLKALARKGRSPSEPTPLAQVISGALVLLRSRFSGRMDQLDIELPPPSLRVAGHSIRLEQVFINLFQNALEAVDSKENDGLVKVRVHEREEKVVVTVSDNGPGMPTHIRENLFSPFNTSKEKGLGLGLVIVKEIVTDYGGTISAESSAAGTAFCVELRKA</sequence>
<dbReference type="CDD" id="cd00082">
    <property type="entry name" value="HisKA"/>
    <property type="match status" value="1"/>
</dbReference>
<dbReference type="InterPro" id="IPR017055">
    <property type="entry name" value="Sig_transdc_His_kinase_DctB"/>
</dbReference>
<evidence type="ECO:0000256" key="7">
    <source>
        <dbReference type="ARBA" id="ARBA00022692"/>
    </source>
</evidence>
<keyword evidence="6 16" id="KW-0808">Transferase</keyword>
<evidence type="ECO:0000259" key="15">
    <source>
        <dbReference type="PROSITE" id="PS50109"/>
    </source>
</evidence>
<feature type="transmembrane region" description="Helical" evidence="14">
    <location>
        <begin position="312"/>
        <end position="331"/>
    </location>
</feature>
<dbReference type="PANTHER" id="PTHR43065:SF46">
    <property type="entry name" value="C4-DICARBOXYLATE TRANSPORT SENSOR PROTEIN DCTB"/>
    <property type="match status" value="1"/>
</dbReference>
<keyword evidence="8" id="KW-0547">Nucleotide-binding</keyword>
<evidence type="ECO:0000256" key="5">
    <source>
        <dbReference type="ARBA" id="ARBA00022553"/>
    </source>
</evidence>
<dbReference type="SMART" id="SM00387">
    <property type="entry name" value="HATPase_c"/>
    <property type="match status" value="1"/>
</dbReference>
<dbReference type="PRINTS" id="PR00344">
    <property type="entry name" value="BCTRLSENSOR"/>
</dbReference>
<keyword evidence="4" id="KW-1003">Cell membrane</keyword>
<dbReference type="InterPro" id="IPR029151">
    <property type="entry name" value="Sensor-like_sf"/>
</dbReference>
<dbReference type="Pfam" id="PF02518">
    <property type="entry name" value="HATPase_c"/>
    <property type="match status" value="1"/>
</dbReference>
<keyword evidence="17" id="KW-1185">Reference proteome</keyword>
<gene>
    <name evidence="16" type="ORF">FHS76_002675</name>
</gene>
<dbReference type="InterPro" id="IPR036890">
    <property type="entry name" value="HATPase_C_sf"/>
</dbReference>
<evidence type="ECO:0000256" key="3">
    <source>
        <dbReference type="ARBA" id="ARBA00012438"/>
    </source>
</evidence>
<organism evidence="16 17">
    <name type="scientific">Brucella daejeonensis</name>
    <dbReference type="NCBI Taxonomy" id="659015"/>
    <lineage>
        <taxon>Bacteria</taxon>
        <taxon>Pseudomonadati</taxon>
        <taxon>Pseudomonadota</taxon>
        <taxon>Alphaproteobacteria</taxon>
        <taxon>Hyphomicrobiales</taxon>
        <taxon>Brucellaceae</taxon>
        <taxon>Brucella/Ochrobactrum group</taxon>
        <taxon>Brucella</taxon>
    </lineage>
</organism>
<evidence type="ECO:0000256" key="13">
    <source>
        <dbReference type="SAM" id="Coils"/>
    </source>
</evidence>
<dbReference type="EMBL" id="JACIJG010000009">
    <property type="protein sequence ID" value="MBB5702786.1"/>
    <property type="molecule type" value="Genomic_DNA"/>
</dbReference>
<dbReference type="SUPFAM" id="SSF47384">
    <property type="entry name" value="Homodimeric domain of signal transducing histidine kinase"/>
    <property type="match status" value="1"/>
</dbReference>
<dbReference type="Gene3D" id="1.20.5.170">
    <property type="match status" value="1"/>
</dbReference>
<keyword evidence="5" id="KW-0597">Phosphoprotein</keyword>